<reference evidence="1" key="1">
    <citation type="submission" date="2022-07" db="EMBL/GenBank/DDBJ databases">
        <title>Phylogenomic reconstructions and comparative analyses of Kickxellomycotina fungi.</title>
        <authorList>
            <person name="Reynolds N.K."/>
            <person name="Stajich J.E."/>
            <person name="Barry K."/>
            <person name="Grigoriev I.V."/>
            <person name="Crous P."/>
            <person name="Smith M.E."/>
        </authorList>
    </citation>
    <scope>NUCLEOTIDE SEQUENCE</scope>
    <source>
        <strain evidence="1">NRRL 5244</strain>
    </source>
</reference>
<proteinExistence type="predicted"/>
<sequence length="321" mass="36292">MFSDLRAPSSLEKARPHHKAKNARSKRFLTNRAPKVVENAKTAIFVRGSTTSQVILDTLKDLYALKKPEAINFTKKNEVHPFDDETGIEFFARKNDSSLFAVGMHSKKRPHNLILGRTFNYQILDMIELGVERCTPMREFQTQACAIGMKPLMVFNGEGFGTDPQLIRLKSVLMDFFRGEDADMVSLKGLEYVITVTASPPSANGETGLVFFRAYTTSLKKSGVRQPRVELEEMGPALDLRVRRVRNPVEDMWKQACKVPKELKQVKVKNISRDGLGDKYGRIHLGKQDINKIQTRKVKALKKKLDDRPAKKQKTDSAAAE</sequence>
<name>A0ACC1JH38_9FUNG</name>
<dbReference type="EMBL" id="JANBPW010000054">
    <property type="protein sequence ID" value="KAJ1951134.1"/>
    <property type="molecule type" value="Genomic_DNA"/>
</dbReference>
<gene>
    <name evidence="1" type="primary">RPF2</name>
    <name evidence="1" type="ORF">FBU59_000339</name>
</gene>
<keyword evidence="2" id="KW-1185">Reference proteome</keyword>
<comment type="caution">
    <text evidence="1">The sequence shown here is derived from an EMBL/GenBank/DDBJ whole genome shotgun (WGS) entry which is preliminary data.</text>
</comment>
<organism evidence="1 2">
    <name type="scientific">Linderina macrospora</name>
    <dbReference type="NCBI Taxonomy" id="4868"/>
    <lineage>
        <taxon>Eukaryota</taxon>
        <taxon>Fungi</taxon>
        <taxon>Fungi incertae sedis</taxon>
        <taxon>Zoopagomycota</taxon>
        <taxon>Kickxellomycotina</taxon>
        <taxon>Kickxellomycetes</taxon>
        <taxon>Kickxellales</taxon>
        <taxon>Kickxellaceae</taxon>
        <taxon>Linderina</taxon>
    </lineage>
</organism>
<evidence type="ECO:0000313" key="1">
    <source>
        <dbReference type="EMBL" id="KAJ1951134.1"/>
    </source>
</evidence>
<accession>A0ACC1JH38</accession>
<protein>
    <submittedName>
        <fullName evidence="1">rRNA-binding ribosome biosynthesis protein rpf2</fullName>
    </submittedName>
</protein>
<evidence type="ECO:0000313" key="2">
    <source>
        <dbReference type="Proteomes" id="UP001150603"/>
    </source>
</evidence>
<dbReference type="Proteomes" id="UP001150603">
    <property type="component" value="Unassembled WGS sequence"/>
</dbReference>